<gene>
    <name evidence="2" type="ORF">AFUS01_LOCUS14938</name>
</gene>
<dbReference type="InterPro" id="IPR001031">
    <property type="entry name" value="Thioesterase"/>
</dbReference>
<dbReference type="OrthoDB" id="329835at2759"/>
<feature type="non-terminal residue" evidence="2">
    <location>
        <position position="1"/>
    </location>
</feature>
<reference evidence="2" key="1">
    <citation type="submission" date="2021-06" db="EMBL/GenBank/DDBJ databases">
        <authorList>
            <person name="Hodson N. C."/>
            <person name="Mongue J. A."/>
            <person name="Jaron S. K."/>
        </authorList>
    </citation>
    <scope>NUCLEOTIDE SEQUENCE</scope>
</reference>
<name>A0A8J2P675_9HEXA</name>
<protein>
    <recommendedName>
        <fullName evidence="1">Thioesterase domain-containing protein</fullName>
    </recommendedName>
</protein>
<comment type="caution">
    <text evidence="2">The sequence shown here is derived from an EMBL/GenBank/DDBJ whole genome shotgun (WGS) entry which is preliminary data.</text>
</comment>
<evidence type="ECO:0000313" key="3">
    <source>
        <dbReference type="Proteomes" id="UP000708208"/>
    </source>
</evidence>
<feature type="non-terminal residue" evidence="2">
    <location>
        <position position="267"/>
    </location>
</feature>
<sequence>QTKAVVRMNSLGTCKDNVFIVHPIDGTMQMLEELVRNLDANIYGIECVMEAPIESIEKLAEYYLNEIKNVQPTGPYKIAGYTFGASVAFELALQLEKQNEKVSLLLLLDGSPRLNQTLTQIYTQDDLSNEKQNTIILKIISQYMPIPFNVYTSMSKCPSQKEKLNYAVTVVHESSPHVSIDDIYVVISGYLRRIESAIIYEPSSKVKSKAVLVKCTKSSISEDIAWDYGLSEICEEAVDIIEVDGSHNCFFENPLETGLPKILNKIL</sequence>
<dbReference type="EMBL" id="CAJVCH010129547">
    <property type="protein sequence ID" value="CAG7726006.1"/>
    <property type="molecule type" value="Genomic_DNA"/>
</dbReference>
<dbReference type="Pfam" id="PF00975">
    <property type="entry name" value="Thioesterase"/>
    <property type="match status" value="1"/>
</dbReference>
<dbReference type="AlphaFoldDB" id="A0A8J2P675"/>
<evidence type="ECO:0000259" key="1">
    <source>
        <dbReference type="Pfam" id="PF00975"/>
    </source>
</evidence>
<evidence type="ECO:0000313" key="2">
    <source>
        <dbReference type="EMBL" id="CAG7726006.1"/>
    </source>
</evidence>
<dbReference type="Proteomes" id="UP000708208">
    <property type="component" value="Unassembled WGS sequence"/>
</dbReference>
<organism evidence="2 3">
    <name type="scientific">Allacma fusca</name>
    <dbReference type="NCBI Taxonomy" id="39272"/>
    <lineage>
        <taxon>Eukaryota</taxon>
        <taxon>Metazoa</taxon>
        <taxon>Ecdysozoa</taxon>
        <taxon>Arthropoda</taxon>
        <taxon>Hexapoda</taxon>
        <taxon>Collembola</taxon>
        <taxon>Symphypleona</taxon>
        <taxon>Sminthuridae</taxon>
        <taxon>Allacma</taxon>
    </lineage>
</organism>
<keyword evidence="3" id="KW-1185">Reference proteome</keyword>
<feature type="domain" description="Thioesterase" evidence="1">
    <location>
        <begin position="18"/>
        <end position="126"/>
    </location>
</feature>
<accession>A0A8J2P675</accession>
<proteinExistence type="predicted"/>